<keyword evidence="7" id="KW-1185">Reference proteome</keyword>
<dbReference type="GO" id="GO:0046872">
    <property type="term" value="F:metal ion binding"/>
    <property type="evidence" value="ECO:0007669"/>
    <property type="project" value="InterPro"/>
</dbReference>
<accession>A0A0P6STL7</accession>
<feature type="signal peptide" evidence="5">
    <location>
        <begin position="1"/>
        <end position="22"/>
    </location>
</feature>
<sequence length="311" mass="34682">MNKKIVNWFLSLVLLASLMVLSACQGGAASKQKGLVIKTSFYPIYAMVKEISGDLNDVHMVAKNISIHSYEPSPTAVARLYDADVFIYHSNILESWAADLAPQLEAKKVTVLEGASHLKLNRVQGLEHVKVKKGMDASSLNDPHTWTDPILASQEATSIAKLLAKKDPENKATYLKNAKLFHKKAEQLVTDYKSKFEQVSQKTFVTQHTAFSYLAKRFGLKQLGIAGISPEQEPSPRQLTEIDRFINKYGVKTIFVENNQSDKLAKTLAKSSGVAIEVLQPLETAPDNDKSYLENLETNLKTLYRTLENEK</sequence>
<dbReference type="PANTHER" id="PTHR42953">
    <property type="entry name" value="HIGH-AFFINITY ZINC UPTAKE SYSTEM PROTEIN ZNUA-RELATED"/>
    <property type="match status" value="1"/>
</dbReference>
<evidence type="ECO:0000313" key="6">
    <source>
        <dbReference type="EMBL" id="KPJ23148.1"/>
    </source>
</evidence>
<gene>
    <name evidence="6" type="ORF">AKK44_00550</name>
</gene>
<dbReference type="InterPro" id="IPR006129">
    <property type="entry name" value="AdhesinB"/>
</dbReference>
<dbReference type="PATRIC" id="fig|119224.3.peg.837"/>
<feature type="chain" id="PRO_5038511620" evidence="5">
    <location>
        <begin position="23"/>
        <end position="311"/>
    </location>
</feature>
<dbReference type="PANTHER" id="PTHR42953:SF3">
    <property type="entry name" value="HIGH-AFFINITY ZINC UPTAKE SYSTEM PROTEIN ZNUA"/>
    <property type="match status" value="1"/>
</dbReference>
<evidence type="ECO:0000256" key="4">
    <source>
        <dbReference type="RuleBase" id="RU003512"/>
    </source>
</evidence>
<dbReference type="InterPro" id="IPR006127">
    <property type="entry name" value="ZnuA-like"/>
</dbReference>
<name>A0A0P6STL7_9STRE</name>
<dbReference type="PRINTS" id="PR00690">
    <property type="entry name" value="ADHESNFAMILY"/>
</dbReference>
<keyword evidence="2 4" id="KW-0813">Transport</keyword>
<evidence type="ECO:0000256" key="1">
    <source>
        <dbReference type="ARBA" id="ARBA00011028"/>
    </source>
</evidence>
<dbReference type="Proteomes" id="UP000049578">
    <property type="component" value="Unassembled WGS sequence"/>
</dbReference>
<dbReference type="GO" id="GO:0007155">
    <property type="term" value="P:cell adhesion"/>
    <property type="evidence" value="ECO:0007669"/>
    <property type="project" value="InterPro"/>
</dbReference>
<comment type="similarity">
    <text evidence="1 4">Belongs to the bacterial solute-binding protein 9 family.</text>
</comment>
<dbReference type="Gene3D" id="3.40.50.1980">
    <property type="entry name" value="Nitrogenase molybdenum iron protein domain"/>
    <property type="match status" value="2"/>
</dbReference>
<evidence type="ECO:0000313" key="7">
    <source>
        <dbReference type="Proteomes" id="UP000049578"/>
    </source>
</evidence>
<evidence type="ECO:0000256" key="3">
    <source>
        <dbReference type="ARBA" id="ARBA00022729"/>
    </source>
</evidence>
<dbReference type="PRINTS" id="PR00691">
    <property type="entry name" value="ADHESINB"/>
</dbReference>
<proteinExistence type="inferred from homology"/>
<dbReference type="GO" id="GO:0030001">
    <property type="term" value="P:metal ion transport"/>
    <property type="evidence" value="ECO:0007669"/>
    <property type="project" value="InterPro"/>
</dbReference>
<dbReference type="STRING" id="119224.AKK44_00550"/>
<dbReference type="SUPFAM" id="SSF53807">
    <property type="entry name" value="Helical backbone' metal receptor"/>
    <property type="match status" value="1"/>
</dbReference>
<dbReference type="AlphaFoldDB" id="A0A0P6STL7"/>
<comment type="caution">
    <text evidence="6">The sequence shown here is derived from an EMBL/GenBank/DDBJ whole genome shotgun (WGS) entry which is preliminary data.</text>
</comment>
<dbReference type="InterPro" id="IPR050492">
    <property type="entry name" value="Bact_metal-bind_prot9"/>
</dbReference>
<dbReference type="EMBL" id="LHQM01000003">
    <property type="protein sequence ID" value="KPJ23148.1"/>
    <property type="molecule type" value="Genomic_DNA"/>
</dbReference>
<dbReference type="Pfam" id="PF01297">
    <property type="entry name" value="ZnuA"/>
    <property type="match status" value="1"/>
</dbReference>
<evidence type="ECO:0000256" key="2">
    <source>
        <dbReference type="ARBA" id="ARBA00022448"/>
    </source>
</evidence>
<reference evidence="6 7" key="1">
    <citation type="submission" date="2015-08" db="EMBL/GenBank/DDBJ databases">
        <title>Genome sequence of Streptococcus phocae subsp. phocae ATCC 51973T isolated from liver specimen obtained from seal.</title>
        <authorList>
            <person name="Avendano-Herrera R."/>
        </authorList>
    </citation>
    <scope>NUCLEOTIDE SEQUENCE [LARGE SCALE GENOMIC DNA]</scope>
    <source>
        <strain evidence="6 7">ATCC 51973</strain>
    </source>
</reference>
<protein>
    <submittedName>
        <fullName evidence="6">Adhesion protein</fullName>
    </submittedName>
</protein>
<evidence type="ECO:0000256" key="5">
    <source>
        <dbReference type="SAM" id="SignalP"/>
    </source>
</evidence>
<dbReference type="InterPro" id="IPR006128">
    <property type="entry name" value="Lipoprotein_PsaA-like"/>
</dbReference>
<organism evidence="6 7">
    <name type="scientific">Streptococcus phocae</name>
    <dbReference type="NCBI Taxonomy" id="119224"/>
    <lineage>
        <taxon>Bacteria</taxon>
        <taxon>Bacillati</taxon>
        <taxon>Bacillota</taxon>
        <taxon>Bacilli</taxon>
        <taxon>Lactobacillales</taxon>
        <taxon>Streptococcaceae</taxon>
        <taxon>Streptococcus</taxon>
    </lineage>
</organism>
<keyword evidence="3 5" id="KW-0732">Signal</keyword>
<dbReference type="PROSITE" id="PS51257">
    <property type="entry name" value="PROKAR_LIPOPROTEIN"/>
    <property type="match status" value="1"/>
</dbReference>